<feature type="transmembrane region" description="Helical" evidence="1">
    <location>
        <begin position="94"/>
        <end position="110"/>
    </location>
</feature>
<organism evidence="2 3">
    <name type="scientific">Bacteroides thetaiotaomicron</name>
    <dbReference type="NCBI Taxonomy" id="818"/>
    <lineage>
        <taxon>Bacteria</taxon>
        <taxon>Pseudomonadati</taxon>
        <taxon>Bacteroidota</taxon>
        <taxon>Bacteroidia</taxon>
        <taxon>Bacteroidales</taxon>
        <taxon>Bacteroidaceae</taxon>
        <taxon>Bacteroides</taxon>
    </lineage>
</organism>
<sequence>MSNLNSYIYSRQINVRYMRRLKLYYLFFYSTLKINVPLSILGALIVSKADWSLFWEAFPYLLGGWGIVASLLYKEFLEKEAYFFYYNSGILKRNLIVFVFAVYWSVLWIVKLCITCLK</sequence>
<proteinExistence type="predicted"/>
<keyword evidence="1" id="KW-1133">Transmembrane helix</keyword>
<name>A0A412G8D6_BACT4</name>
<reference evidence="2 3" key="1">
    <citation type="journal article" date="2019" name="Nat. Med.">
        <title>A library of human gut bacterial isolates paired with longitudinal multiomics data enables mechanistic microbiome research.</title>
        <authorList>
            <person name="Poyet M."/>
            <person name="Groussin M."/>
            <person name="Gibbons S.M."/>
            <person name="Avila-Pacheco J."/>
            <person name="Jiang X."/>
            <person name="Kearney S.M."/>
            <person name="Perrotta A.R."/>
            <person name="Berdy B."/>
            <person name="Zhao S."/>
            <person name="Lieberman T.D."/>
            <person name="Swanson P.K."/>
            <person name="Smith M."/>
            <person name="Roesemann S."/>
            <person name="Alexander J.E."/>
            <person name="Rich S.A."/>
            <person name="Livny J."/>
            <person name="Vlamakis H."/>
            <person name="Clish C."/>
            <person name="Bullock K."/>
            <person name="Deik A."/>
            <person name="Scott J."/>
            <person name="Pierce K.A."/>
            <person name="Xavier R.J."/>
            <person name="Alm E.J."/>
        </authorList>
    </citation>
    <scope>NUCLEOTIDE SEQUENCE [LARGE SCALE GENOMIC DNA]</scope>
    <source>
        <strain evidence="2 3">BIOML-A165</strain>
    </source>
</reference>
<gene>
    <name evidence="2" type="ORF">GAN93_23885</name>
</gene>
<evidence type="ECO:0000313" key="2">
    <source>
        <dbReference type="EMBL" id="KAB4447545.1"/>
    </source>
</evidence>
<keyword evidence="1" id="KW-0472">Membrane</keyword>
<dbReference type="EMBL" id="WCSB01000041">
    <property type="protein sequence ID" value="KAB4447545.1"/>
    <property type="molecule type" value="Genomic_DNA"/>
</dbReference>
<evidence type="ECO:0000313" key="3">
    <source>
        <dbReference type="Proteomes" id="UP000460317"/>
    </source>
</evidence>
<evidence type="ECO:0000256" key="1">
    <source>
        <dbReference type="SAM" id="Phobius"/>
    </source>
</evidence>
<feature type="transmembrane region" description="Helical" evidence="1">
    <location>
        <begin position="21"/>
        <end position="46"/>
    </location>
</feature>
<feature type="transmembrane region" description="Helical" evidence="1">
    <location>
        <begin position="52"/>
        <end position="73"/>
    </location>
</feature>
<dbReference type="AlphaFoldDB" id="A0A412G8D6"/>
<dbReference type="Proteomes" id="UP000460317">
    <property type="component" value="Unassembled WGS sequence"/>
</dbReference>
<accession>A0A412G8D6</accession>
<evidence type="ECO:0008006" key="4">
    <source>
        <dbReference type="Google" id="ProtNLM"/>
    </source>
</evidence>
<keyword evidence="1" id="KW-0812">Transmembrane</keyword>
<protein>
    <recommendedName>
        <fullName evidence="4">Transmembrane protein</fullName>
    </recommendedName>
</protein>
<comment type="caution">
    <text evidence="2">The sequence shown here is derived from an EMBL/GenBank/DDBJ whole genome shotgun (WGS) entry which is preliminary data.</text>
</comment>